<reference evidence="2" key="2">
    <citation type="submission" date="2023-05" db="EMBL/GenBank/DDBJ databases">
        <authorList>
            <consortium name="Lawrence Berkeley National Laboratory"/>
            <person name="Steindorff A."/>
            <person name="Hensen N."/>
            <person name="Bonometti L."/>
            <person name="Westerberg I."/>
            <person name="Brannstrom I.O."/>
            <person name="Guillou S."/>
            <person name="Cros-Aarteil S."/>
            <person name="Calhoun S."/>
            <person name="Haridas S."/>
            <person name="Kuo A."/>
            <person name="Mondo S."/>
            <person name="Pangilinan J."/>
            <person name="Riley R."/>
            <person name="Labutti K."/>
            <person name="Andreopoulos B."/>
            <person name="Lipzen A."/>
            <person name="Chen C."/>
            <person name="Yanf M."/>
            <person name="Daum C."/>
            <person name="Ng V."/>
            <person name="Clum A."/>
            <person name="Ohm R."/>
            <person name="Martin F."/>
            <person name="Silar P."/>
            <person name="Natvig D."/>
            <person name="Lalanne C."/>
            <person name="Gautier V."/>
            <person name="Ament-Velasquez S.L."/>
            <person name="Kruys A."/>
            <person name="Hutchinson M.I."/>
            <person name="Powell A.J."/>
            <person name="Barry K."/>
            <person name="Miller A.N."/>
            <person name="Grigoriev I.V."/>
            <person name="Debuchy R."/>
            <person name="Gladieux P."/>
            <person name="Thoren M.H."/>
            <person name="Johannesson H."/>
        </authorList>
    </citation>
    <scope>NUCLEOTIDE SEQUENCE</scope>
    <source>
        <strain evidence="2">CBS 757.83</strain>
    </source>
</reference>
<name>A0AAN6PXU9_9PEZI</name>
<dbReference type="Pfam" id="PF06985">
    <property type="entry name" value="HET"/>
    <property type="match status" value="1"/>
</dbReference>
<sequence>MAADDTLVNPALCDECKNLLSQDFDARGYIYPYFFRFWPTTRDGQVVFDPPGLNGCHLCAIIAVDVFELTTGRRMISPRLKPFPSTPGVNFRVKLKKSVVGAWYELRFEGEADDEEGTFQTRWGTACTVALIPASDRLAARLPAMALEGNSTKNQRSLGIMQSWLQRCRDIHSACQDLSARDNGKESWMPTRLVELIPGFGPEGDLFRVCEGVSLAPYATLSHCWGGDIPTKLQRGTYDVLRAGKPISTLPKTFQEAIMTAKKIGIWYTWIDCLCIIQDSDADEDWVAEAATMADVYRYGTINLSATASENSSQGLYRLRNGNPQGTMPCKLDLRWSCAPHGLYYAVAKAMPYGDDPARELMDKLSKRGWVFQEHMLAPRIVHFSENQLFWQCQTLEASESCPSGPALTTYWTVTRFTNLPSLRYLRLSAETQDLCGYWGTIVEQYTDRNLTRETDRLIALSAIASEAAKIFSPSDTYLAGLWSSYLEQMLLWQSFPGSNQRSSVYVAPTWSWASITGPIRTYWWWKRPDELLARVVGATIEGQVRFGSVSGGNLTLQGYVRKAHVVEDRNSDALVAWSRRTVRLDHSIMFEESLERDTSGNLAIMDVLDRSLISFQIYCLPILQARRSTFGLLLERVGGSEGLYRRVGVFYCDSRFFISEKGEWVDRCCEGEVVII</sequence>
<evidence type="ECO:0000313" key="3">
    <source>
        <dbReference type="Proteomes" id="UP001305647"/>
    </source>
</evidence>
<dbReference type="PANTHER" id="PTHR33112">
    <property type="entry name" value="DOMAIN PROTEIN, PUTATIVE-RELATED"/>
    <property type="match status" value="1"/>
</dbReference>
<gene>
    <name evidence="2" type="ORF">N658DRAFT_477765</name>
</gene>
<dbReference type="Proteomes" id="UP001305647">
    <property type="component" value="Unassembled WGS sequence"/>
</dbReference>
<evidence type="ECO:0000313" key="2">
    <source>
        <dbReference type="EMBL" id="KAK4098060.1"/>
    </source>
</evidence>
<accession>A0AAN6PXU9</accession>
<dbReference type="PANTHER" id="PTHR33112:SF10">
    <property type="entry name" value="TOL"/>
    <property type="match status" value="1"/>
</dbReference>
<feature type="domain" description="Heterokaryon incompatibility" evidence="1">
    <location>
        <begin position="218"/>
        <end position="374"/>
    </location>
</feature>
<evidence type="ECO:0000259" key="1">
    <source>
        <dbReference type="Pfam" id="PF06985"/>
    </source>
</evidence>
<dbReference type="EMBL" id="MU863663">
    <property type="protein sequence ID" value="KAK4098060.1"/>
    <property type="molecule type" value="Genomic_DNA"/>
</dbReference>
<proteinExistence type="predicted"/>
<keyword evidence="3" id="KW-1185">Reference proteome</keyword>
<comment type="caution">
    <text evidence="2">The sequence shown here is derived from an EMBL/GenBank/DDBJ whole genome shotgun (WGS) entry which is preliminary data.</text>
</comment>
<protein>
    <submittedName>
        <fullName evidence="2">HET-domain-containing protein</fullName>
    </submittedName>
</protein>
<dbReference type="InterPro" id="IPR010730">
    <property type="entry name" value="HET"/>
</dbReference>
<reference evidence="2" key="1">
    <citation type="journal article" date="2023" name="Mol. Phylogenet. Evol.">
        <title>Genome-scale phylogeny and comparative genomics of the fungal order Sordariales.</title>
        <authorList>
            <person name="Hensen N."/>
            <person name="Bonometti L."/>
            <person name="Westerberg I."/>
            <person name="Brannstrom I.O."/>
            <person name="Guillou S."/>
            <person name="Cros-Aarteil S."/>
            <person name="Calhoun S."/>
            <person name="Haridas S."/>
            <person name="Kuo A."/>
            <person name="Mondo S."/>
            <person name="Pangilinan J."/>
            <person name="Riley R."/>
            <person name="LaButti K."/>
            <person name="Andreopoulos B."/>
            <person name="Lipzen A."/>
            <person name="Chen C."/>
            <person name="Yan M."/>
            <person name="Daum C."/>
            <person name="Ng V."/>
            <person name="Clum A."/>
            <person name="Steindorff A."/>
            <person name="Ohm R.A."/>
            <person name="Martin F."/>
            <person name="Silar P."/>
            <person name="Natvig D.O."/>
            <person name="Lalanne C."/>
            <person name="Gautier V."/>
            <person name="Ament-Velasquez S.L."/>
            <person name="Kruys A."/>
            <person name="Hutchinson M.I."/>
            <person name="Powell A.J."/>
            <person name="Barry K."/>
            <person name="Miller A.N."/>
            <person name="Grigoriev I.V."/>
            <person name="Debuchy R."/>
            <person name="Gladieux P."/>
            <person name="Hiltunen Thoren M."/>
            <person name="Johannesson H."/>
        </authorList>
    </citation>
    <scope>NUCLEOTIDE SEQUENCE</scope>
    <source>
        <strain evidence="2">CBS 757.83</strain>
    </source>
</reference>
<organism evidence="2 3">
    <name type="scientific">Parathielavia hyrcaniae</name>
    <dbReference type="NCBI Taxonomy" id="113614"/>
    <lineage>
        <taxon>Eukaryota</taxon>
        <taxon>Fungi</taxon>
        <taxon>Dikarya</taxon>
        <taxon>Ascomycota</taxon>
        <taxon>Pezizomycotina</taxon>
        <taxon>Sordariomycetes</taxon>
        <taxon>Sordariomycetidae</taxon>
        <taxon>Sordariales</taxon>
        <taxon>Chaetomiaceae</taxon>
        <taxon>Parathielavia</taxon>
    </lineage>
</organism>
<dbReference type="AlphaFoldDB" id="A0AAN6PXU9"/>